<evidence type="ECO:0000313" key="2">
    <source>
        <dbReference type="Proteomes" id="UP000095283"/>
    </source>
</evidence>
<protein>
    <submittedName>
        <fullName evidence="3">ULP_PROTEASE domain-containing protein</fullName>
    </submittedName>
</protein>
<keyword evidence="1" id="KW-1133">Transmembrane helix</keyword>
<keyword evidence="1" id="KW-0812">Transmembrane</keyword>
<evidence type="ECO:0000313" key="3">
    <source>
        <dbReference type="WBParaSite" id="Hba_11883"/>
    </source>
</evidence>
<sequence length="93" mass="10664">MVESADIAVVQRYIFFSMESMKLHHELRTIPVLDSNSSDCGLFMNMMQDTYMTATIPLMGWMGMVGLFTVGAVVPRYFYLLILCSYRSYLVTI</sequence>
<organism evidence="2 3">
    <name type="scientific">Heterorhabditis bacteriophora</name>
    <name type="common">Entomopathogenic nematode worm</name>
    <dbReference type="NCBI Taxonomy" id="37862"/>
    <lineage>
        <taxon>Eukaryota</taxon>
        <taxon>Metazoa</taxon>
        <taxon>Ecdysozoa</taxon>
        <taxon>Nematoda</taxon>
        <taxon>Chromadorea</taxon>
        <taxon>Rhabditida</taxon>
        <taxon>Rhabditina</taxon>
        <taxon>Rhabditomorpha</taxon>
        <taxon>Strongyloidea</taxon>
        <taxon>Heterorhabditidae</taxon>
        <taxon>Heterorhabditis</taxon>
    </lineage>
</organism>
<dbReference type="Proteomes" id="UP000095283">
    <property type="component" value="Unplaced"/>
</dbReference>
<reference evidence="3" key="1">
    <citation type="submission" date="2016-11" db="UniProtKB">
        <authorList>
            <consortium name="WormBaseParasite"/>
        </authorList>
    </citation>
    <scope>IDENTIFICATION</scope>
</reference>
<evidence type="ECO:0000256" key="1">
    <source>
        <dbReference type="SAM" id="Phobius"/>
    </source>
</evidence>
<dbReference type="AlphaFoldDB" id="A0A1I7X338"/>
<accession>A0A1I7X338</accession>
<keyword evidence="2" id="KW-1185">Reference proteome</keyword>
<name>A0A1I7X338_HETBA</name>
<keyword evidence="1" id="KW-0472">Membrane</keyword>
<dbReference type="WBParaSite" id="Hba_11883">
    <property type="protein sequence ID" value="Hba_11883"/>
    <property type="gene ID" value="Hba_11883"/>
</dbReference>
<proteinExistence type="predicted"/>
<feature type="transmembrane region" description="Helical" evidence="1">
    <location>
        <begin position="58"/>
        <end position="79"/>
    </location>
</feature>